<dbReference type="InterPro" id="IPR005519">
    <property type="entry name" value="Acid_phosphat_B-like"/>
</dbReference>
<dbReference type="GO" id="GO:0045735">
    <property type="term" value="F:nutrient reservoir activity"/>
    <property type="evidence" value="ECO:0007669"/>
    <property type="project" value="UniProtKB-UniRule"/>
</dbReference>
<evidence type="ECO:0000256" key="3">
    <source>
        <dbReference type="ARBA" id="ARBA00022761"/>
    </source>
</evidence>
<dbReference type="PIRSF" id="PIRSF002674">
    <property type="entry name" value="VSP"/>
    <property type="match status" value="1"/>
</dbReference>
<protein>
    <recommendedName>
        <fullName evidence="8">Acid phosphatase</fullName>
    </recommendedName>
</protein>
<sequence>MRTLPFLYLATILETTQLIPNNLHLLRPHSGIAGHHLEGINCLSWRLAVETDNIQDWDVVPSECENYIGNYMLGQQYRDDCQFVADAAYDYAKNLTLAGDGLDIWVFDIDETTLSNLPYYAENGFGAEEYNSTSFNAWVEEGIAPALPASLDFYKKLIDLGFKVVFLTGRHETYEEITISNLKNQGYTTWEKLILKPGNDSSTAVVYKSTERAALEAKGYRILGNMGDQWSDLLGTPTGNRTFKVPDPMYYIG</sequence>
<accession>A0A2N9G0S4</accession>
<evidence type="ECO:0000256" key="5">
    <source>
        <dbReference type="PIRNR" id="PIRNR002674"/>
    </source>
</evidence>
<keyword evidence="4" id="KW-0325">Glycoprotein</keyword>
<evidence type="ECO:0000313" key="6">
    <source>
        <dbReference type="EMBL" id="SPC92684.1"/>
    </source>
</evidence>
<name>A0A2N9G0S4_FAGSY</name>
<keyword evidence="3 5" id="KW-0758">Storage protein</keyword>
<dbReference type="InterPro" id="IPR010028">
    <property type="entry name" value="Acid_phosphatase_pln"/>
</dbReference>
<evidence type="ECO:0008006" key="8">
    <source>
        <dbReference type="Google" id="ProtNLM"/>
    </source>
</evidence>
<dbReference type="InterPro" id="IPR014403">
    <property type="entry name" value="APS1/VSP"/>
</dbReference>
<dbReference type="PANTHER" id="PTHR31284">
    <property type="entry name" value="ACID PHOSPHATASE-LIKE PROTEIN"/>
    <property type="match status" value="1"/>
</dbReference>
<dbReference type="NCBIfam" id="TIGR01675">
    <property type="entry name" value="plant-AP"/>
    <property type="match status" value="1"/>
</dbReference>
<dbReference type="InterPro" id="IPR023214">
    <property type="entry name" value="HAD_sf"/>
</dbReference>
<dbReference type="EMBL" id="OIVN01001328">
    <property type="protein sequence ID" value="SPC92684.1"/>
    <property type="molecule type" value="Genomic_DNA"/>
</dbReference>
<reference evidence="6" key="1">
    <citation type="submission" date="2018-02" db="EMBL/GenBank/DDBJ databases">
        <authorList>
            <person name="Cohen D.B."/>
            <person name="Kent A.D."/>
        </authorList>
    </citation>
    <scope>NUCLEOTIDE SEQUENCE</scope>
</reference>
<dbReference type="PANTHER" id="PTHR31284:SF19">
    <property type="entry name" value="VEGETATIVE STORAGE PROTEIN 1-RELATED"/>
    <property type="match status" value="1"/>
</dbReference>
<dbReference type="CDD" id="cd07535">
    <property type="entry name" value="HAD_VSP"/>
    <property type="match status" value="1"/>
</dbReference>
<dbReference type="InterPro" id="IPR036412">
    <property type="entry name" value="HAD-like_sf"/>
</dbReference>
<evidence type="ECO:0000256" key="1">
    <source>
        <dbReference type="ARBA" id="ARBA00002410"/>
    </source>
</evidence>
<comment type="function">
    <text evidence="1 5">May function as somatic storage protein during early seedling development.</text>
</comment>
<evidence type="ECO:0000313" key="7">
    <source>
        <dbReference type="EMBL" id="SPD06240.1"/>
    </source>
</evidence>
<proteinExistence type="inferred from homology"/>
<dbReference type="Gene3D" id="3.40.50.1000">
    <property type="entry name" value="HAD superfamily/HAD-like"/>
    <property type="match status" value="1"/>
</dbReference>
<evidence type="ECO:0000256" key="2">
    <source>
        <dbReference type="ARBA" id="ARBA00022729"/>
    </source>
</evidence>
<dbReference type="AlphaFoldDB" id="A0A2N9G0S4"/>
<dbReference type="Pfam" id="PF03767">
    <property type="entry name" value="Acid_phosphat_B"/>
    <property type="match status" value="1"/>
</dbReference>
<evidence type="ECO:0000256" key="4">
    <source>
        <dbReference type="ARBA" id="ARBA00023180"/>
    </source>
</evidence>
<dbReference type="SUPFAM" id="SSF56784">
    <property type="entry name" value="HAD-like"/>
    <property type="match status" value="1"/>
</dbReference>
<keyword evidence="2" id="KW-0732">Signal</keyword>
<comment type="similarity">
    <text evidence="5">Belongs to the APS1/VSP family.</text>
</comment>
<organism evidence="6">
    <name type="scientific">Fagus sylvatica</name>
    <name type="common">Beechnut</name>
    <dbReference type="NCBI Taxonomy" id="28930"/>
    <lineage>
        <taxon>Eukaryota</taxon>
        <taxon>Viridiplantae</taxon>
        <taxon>Streptophyta</taxon>
        <taxon>Embryophyta</taxon>
        <taxon>Tracheophyta</taxon>
        <taxon>Spermatophyta</taxon>
        <taxon>Magnoliopsida</taxon>
        <taxon>eudicotyledons</taxon>
        <taxon>Gunneridae</taxon>
        <taxon>Pentapetalae</taxon>
        <taxon>rosids</taxon>
        <taxon>fabids</taxon>
        <taxon>Fagales</taxon>
        <taxon>Fagaceae</taxon>
        <taxon>Fagus</taxon>
    </lineage>
</organism>
<dbReference type="EMBL" id="OIVN01002765">
    <property type="protein sequence ID" value="SPD06240.1"/>
    <property type="molecule type" value="Genomic_DNA"/>
</dbReference>
<gene>
    <name evidence="6" type="ORF">FSB_LOCUS20566</name>
    <name evidence="7" type="ORF">FSB_LOCUS34122</name>
</gene>
<dbReference type="GO" id="GO:0003993">
    <property type="term" value="F:acid phosphatase activity"/>
    <property type="evidence" value="ECO:0007669"/>
    <property type="project" value="InterPro"/>
</dbReference>